<organism evidence="3 4">
    <name type="scientific">Sphingopyxis fribergensis</name>
    <dbReference type="NCBI Taxonomy" id="1515612"/>
    <lineage>
        <taxon>Bacteria</taxon>
        <taxon>Pseudomonadati</taxon>
        <taxon>Pseudomonadota</taxon>
        <taxon>Alphaproteobacteria</taxon>
        <taxon>Sphingomonadales</taxon>
        <taxon>Sphingomonadaceae</taxon>
        <taxon>Sphingopyxis</taxon>
    </lineage>
</organism>
<dbReference type="EMBL" id="CP009122">
    <property type="protein sequence ID" value="AJA10403.1"/>
    <property type="molecule type" value="Genomic_DNA"/>
</dbReference>
<gene>
    <name evidence="3" type="ORF">SKP52_17660</name>
</gene>
<dbReference type="STRING" id="1515612.SKP52_17660"/>
<feature type="compositionally biased region" description="Pro residues" evidence="1">
    <location>
        <begin position="40"/>
        <end position="50"/>
    </location>
</feature>
<keyword evidence="2" id="KW-1133">Transmembrane helix</keyword>
<dbReference type="Proteomes" id="UP000030907">
    <property type="component" value="Chromosome"/>
</dbReference>
<feature type="transmembrane region" description="Helical" evidence="2">
    <location>
        <begin position="12"/>
        <end position="33"/>
    </location>
</feature>
<sequence>MARRIDARRDAPALRFLLLCVSGWIVVRVMMSWDLAPPPAPDPAAPPWSVPSPFAASDAFPEDKPAMPSRQPLPSTPELASRSSISTAMAARSVDAPYAAEGEASGLAADRHGLRLALFARLLPPPDGLARSAAAARSPLWFPLAPAAHADPGQGEPFWIQRQLGGWALAGWLYLRQGSGNAPGIIGAASQLGGSQAGLRLGYGFGDSGRARAYGRATIAIERPQQREVAFGLGFAPLAHLPVDVAIEQRIAAGNEGRTALAIMASGGVSEVALPAGFRLDAYAQAGVVGARRRDGFADAAIVVDRHLGPDDMSPLRLGALAAGAVQPGAARVDVGPRLTLRLPEVGLGSRIALDWRQRVAGDARPESGLALTLASDF</sequence>
<name>A0A0A7PME3_9SPHN</name>
<dbReference type="KEGG" id="sphk:SKP52_17660"/>
<dbReference type="AlphaFoldDB" id="A0A0A7PME3"/>
<keyword evidence="2" id="KW-0472">Membrane</keyword>
<proteinExistence type="predicted"/>
<reference evidence="3 4" key="1">
    <citation type="journal article" date="2015" name="Int. J. Syst. Evol. Microbiol.">
        <title>Description of Sphingopyxis fribergensis sp. nov. - a soil bacterium with the ability to degrade styrene and phenylacetic acid.</title>
        <authorList>
            <person name="Oelschlagel M."/>
            <person name="Ruckert C."/>
            <person name="Kalinowski J."/>
            <person name="Schmidt G."/>
            <person name="Schlomann M."/>
            <person name="Tischler D."/>
        </authorList>
    </citation>
    <scope>NUCLEOTIDE SEQUENCE [LARGE SCALE GENOMIC DNA]</scope>
    <source>
        <strain evidence="3 4">Kp5.2</strain>
    </source>
</reference>
<keyword evidence="4" id="KW-1185">Reference proteome</keyword>
<evidence type="ECO:0000313" key="3">
    <source>
        <dbReference type="EMBL" id="AJA10403.1"/>
    </source>
</evidence>
<dbReference type="HOGENOM" id="CLU_789643_0_0_5"/>
<feature type="region of interest" description="Disordered" evidence="1">
    <location>
        <begin position="40"/>
        <end position="81"/>
    </location>
</feature>
<evidence type="ECO:0000313" key="4">
    <source>
        <dbReference type="Proteomes" id="UP000030907"/>
    </source>
</evidence>
<evidence type="ECO:0000256" key="1">
    <source>
        <dbReference type="SAM" id="MobiDB-lite"/>
    </source>
</evidence>
<evidence type="ECO:0000256" key="2">
    <source>
        <dbReference type="SAM" id="Phobius"/>
    </source>
</evidence>
<accession>A0A0A7PME3</accession>
<keyword evidence="2" id="KW-0812">Transmembrane</keyword>
<protein>
    <submittedName>
        <fullName evidence="3">Uncharacterized protein</fullName>
    </submittedName>
</protein>